<organism evidence="1 2">
    <name type="scientific">Aetokthonos hydrillicola Thurmond2011</name>
    <dbReference type="NCBI Taxonomy" id="2712845"/>
    <lineage>
        <taxon>Bacteria</taxon>
        <taxon>Bacillati</taxon>
        <taxon>Cyanobacteriota</taxon>
        <taxon>Cyanophyceae</taxon>
        <taxon>Nostocales</taxon>
        <taxon>Hapalosiphonaceae</taxon>
        <taxon>Aetokthonos</taxon>
    </lineage>
</organism>
<protein>
    <submittedName>
        <fullName evidence="1">Uncharacterized protein</fullName>
    </submittedName>
</protein>
<comment type="caution">
    <text evidence="1">The sequence shown here is derived from an EMBL/GenBank/DDBJ whole genome shotgun (WGS) entry which is preliminary data.</text>
</comment>
<sequence>MERHNACNAFHTINEDLKQTSCVDFELKDKEKQRQRNAALQVQQPEVYKFFETIFRQKDYIECSFNIKPKYVLLSFNVASIIDKYFYQHFSNDLFRVVRHTHLVKKLFDLEILTDAKLPKNFIQVIVPIEELW</sequence>
<keyword evidence="2" id="KW-1185">Reference proteome</keyword>
<dbReference type="Proteomes" id="UP000667802">
    <property type="component" value="Unassembled WGS sequence"/>
</dbReference>
<dbReference type="AlphaFoldDB" id="A0AAP5I147"/>
<accession>A0AAP5I147</accession>
<evidence type="ECO:0000313" key="2">
    <source>
        <dbReference type="Proteomes" id="UP000667802"/>
    </source>
</evidence>
<gene>
    <name evidence="1" type="ORF">G7B40_001405</name>
</gene>
<name>A0AAP5I147_9CYAN</name>
<evidence type="ECO:0000313" key="1">
    <source>
        <dbReference type="EMBL" id="MDR9893242.1"/>
    </source>
</evidence>
<proteinExistence type="predicted"/>
<reference evidence="2" key="1">
    <citation type="journal article" date="2021" name="Science">
        <title>Hunting the eagle killer: A cyanobacterial neurotoxin causes vacuolar myelinopathy.</title>
        <authorList>
            <person name="Breinlinger S."/>
            <person name="Phillips T.J."/>
            <person name="Haram B.N."/>
            <person name="Mares J."/>
            <person name="Martinez Yerena J.A."/>
            <person name="Hrouzek P."/>
            <person name="Sobotka R."/>
            <person name="Henderson W.M."/>
            <person name="Schmieder P."/>
            <person name="Williams S.M."/>
            <person name="Lauderdale J.D."/>
            <person name="Wilde H.D."/>
            <person name="Gerrin W."/>
            <person name="Kust A."/>
            <person name="Washington J.W."/>
            <person name="Wagner C."/>
            <person name="Geier B."/>
            <person name="Liebeke M."/>
            <person name="Enke H."/>
            <person name="Niedermeyer T.H.J."/>
            <person name="Wilde S.B."/>
        </authorList>
    </citation>
    <scope>NUCLEOTIDE SEQUENCE [LARGE SCALE GENOMIC DNA]</scope>
    <source>
        <strain evidence="2">Thurmond2011</strain>
    </source>
</reference>
<dbReference type="RefSeq" id="WP_208344072.1">
    <property type="nucleotide sequence ID" value="NZ_CAWQFN010000474.1"/>
</dbReference>
<dbReference type="EMBL" id="JAALHA020000001">
    <property type="protein sequence ID" value="MDR9893242.1"/>
    <property type="molecule type" value="Genomic_DNA"/>
</dbReference>